<evidence type="ECO:0000313" key="3">
    <source>
        <dbReference type="EMBL" id="CAA9546960.1"/>
    </source>
</evidence>
<dbReference type="Pfam" id="PF00903">
    <property type="entry name" value="Glyoxalase"/>
    <property type="match status" value="1"/>
</dbReference>
<dbReference type="AlphaFoldDB" id="A0A6J4UFC8"/>
<name>A0A6J4UFC8_9BACT</name>
<gene>
    <name evidence="3" type="ORF">AVDCRST_MAG19-441</name>
</gene>
<keyword evidence="1" id="KW-0479">Metal-binding</keyword>
<dbReference type="PROSITE" id="PS00934">
    <property type="entry name" value="GLYOXALASE_I_1"/>
    <property type="match status" value="1"/>
</dbReference>
<dbReference type="SUPFAM" id="SSF54593">
    <property type="entry name" value="Glyoxalase/Bleomycin resistance protein/Dihydroxybiphenyl dioxygenase"/>
    <property type="match status" value="1"/>
</dbReference>
<protein>
    <recommendedName>
        <fullName evidence="2">VOC domain-containing protein</fullName>
    </recommendedName>
</protein>
<evidence type="ECO:0000256" key="1">
    <source>
        <dbReference type="ARBA" id="ARBA00022723"/>
    </source>
</evidence>
<dbReference type="CDD" id="cd06587">
    <property type="entry name" value="VOC"/>
    <property type="match status" value="1"/>
</dbReference>
<dbReference type="GO" id="GO:0046872">
    <property type="term" value="F:metal ion binding"/>
    <property type="evidence" value="ECO:0007669"/>
    <property type="project" value="UniProtKB-KW"/>
</dbReference>
<dbReference type="Gene3D" id="3.10.180.10">
    <property type="entry name" value="2,3-Dihydroxybiphenyl 1,2-Dioxygenase, domain 1"/>
    <property type="match status" value="1"/>
</dbReference>
<dbReference type="InterPro" id="IPR029068">
    <property type="entry name" value="Glyas_Bleomycin-R_OHBP_Dase"/>
</dbReference>
<dbReference type="InterPro" id="IPR037523">
    <property type="entry name" value="VOC_core"/>
</dbReference>
<feature type="domain" description="VOC" evidence="2">
    <location>
        <begin position="179"/>
        <end position="314"/>
    </location>
</feature>
<organism evidence="3">
    <name type="scientific">uncultured Thermomicrobiales bacterium</name>
    <dbReference type="NCBI Taxonomy" id="1645740"/>
    <lineage>
        <taxon>Bacteria</taxon>
        <taxon>Pseudomonadati</taxon>
        <taxon>Thermomicrobiota</taxon>
        <taxon>Thermomicrobia</taxon>
        <taxon>Thermomicrobiales</taxon>
        <taxon>environmental samples</taxon>
    </lineage>
</organism>
<reference evidence="3" key="1">
    <citation type="submission" date="2020-02" db="EMBL/GenBank/DDBJ databases">
        <authorList>
            <person name="Meier V. D."/>
        </authorList>
    </citation>
    <scope>NUCLEOTIDE SEQUENCE</scope>
    <source>
        <strain evidence="3">AVDCRST_MAG19</strain>
    </source>
</reference>
<dbReference type="EMBL" id="CADCWL010000019">
    <property type="protein sequence ID" value="CAA9546960.1"/>
    <property type="molecule type" value="Genomic_DNA"/>
</dbReference>
<sequence length="322" mass="34729">MAYRFLLEVPKTQAAEASVAVEQAQDAQVLLVRDSHGLGFEDPYVDLTVAAHSLRVIDSLYGWFDGLGASQPDIRIVLHGGERLAIEANDRGAMVAAIRRDQPWVERSIPKVGDHTEEEFDPGFTRGAGLREGQTARTAIDGAGGNAPAPAASAERDPSWVAPGALAVQAPSRTVRLRGFNHIAVRILDLAKAERFYAEFFGMELLGRTRRDAGGAFRLVDGDYRWDEAMRMGTEADVAYLRGGPLTLALHRVGRGARLDQESIVDHVSVSVDAATFATLKGEVLMRPLTVIATGDASVTFRDPFGLVWEVTVRASAAGPTP</sequence>
<proteinExistence type="predicted"/>
<dbReference type="InterPro" id="IPR018146">
    <property type="entry name" value="Glyoxalase_1_CS"/>
</dbReference>
<dbReference type="PROSITE" id="PS51819">
    <property type="entry name" value="VOC"/>
    <property type="match status" value="1"/>
</dbReference>
<evidence type="ECO:0000259" key="2">
    <source>
        <dbReference type="PROSITE" id="PS51819"/>
    </source>
</evidence>
<dbReference type="InterPro" id="IPR004360">
    <property type="entry name" value="Glyas_Fos-R_dOase_dom"/>
</dbReference>
<dbReference type="GO" id="GO:0004462">
    <property type="term" value="F:lactoylglutathione lyase activity"/>
    <property type="evidence" value="ECO:0007669"/>
    <property type="project" value="InterPro"/>
</dbReference>
<accession>A0A6J4UFC8</accession>